<gene>
    <name evidence="2" type="ORF">KBTEX_00739</name>
</gene>
<accession>A0A5B8R7J3</accession>
<reference evidence="2" key="1">
    <citation type="submission" date="2019-06" db="EMBL/GenBank/DDBJ databases">
        <authorList>
            <person name="Murdoch R.W."/>
            <person name="Fathepure B."/>
        </authorList>
    </citation>
    <scope>NUCLEOTIDE SEQUENCE</scope>
</reference>
<name>A0A5B8R7J3_9ZZZZ</name>
<keyword evidence="1" id="KW-0472">Membrane</keyword>
<proteinExistence type="predicted"/>
<protein>
    <submittedName>
        <fullName evidence="2">Uncharacterized protein</fullName>
    </submittedName>
</protein>
<feature type="transmembrane region" description="Helical" evidence="1">
    <location>
        <begin position="58"/>
        <end position="80"/>
    </location>
</feature>
<organism evidence="2">
    <name type="scientific">uncultured organism</name>
    <dbReference type="NCBI Taxonomy" id="155900"/>
    <lineage>
        <taxon>unclassified sequences</taxon>
        <taxon>environmental samples</taxon>
    </lineage>
</organism>
<keyword evidence="1" id="KW-1133">Transmembrane helix</keyword>
<evidence type="ECO:0000313" key="2">
    <source>
        <dbReference type="EMBL" id="QEA04431.1"/>
    </source>
</evidence>
<feature type="transmembrane region" description="Helical" evidence="1">
    <location>
        <begin position="86"/>
        <end position="108"/>
    </location>
</feature>
<feature type="transmembrane region" description="Helical" evidence="1">
    <location>
        <begin position="181"/>
        <end position="199"/>
    </location>
</feature>
<evidence type="ECO:0000256" key="1">
    <source>
        <dbReference type="SAM" id="Phobius"/>
    </source>
</evidence>
<dbReference type="EMBL" id="MN079083">
    <property type="protein sequence ID" value="QEA04431.1"/>
    <property type="molecule type" value="Genomic_DNA"/>
</dbReference>
<sequence length="208" mass="23605">MVGHNGRKRGISETQIPCVSVSGKKVIGELGTIMDKDEQYTALMATWSSGVIAYHSLFSAYLTASSIFVAASVFLLNAFFSNGGETMIAFFLVFIGVIGVFTSFQMAVGLERFTGQNQYFEWELRGIEAAEQFGGVKLFQNLHSWRERQREIENKALEPPKYKPNWATKIHRFKLAARAKAFPWIFGLYFIVIIAFIFLDQFEIIRFA</sequence>
<keyword evidence="1" id="KW-0812">Transmembrane</keyword>
<dbReference type="AlphaFoldDB" id="A0A5B8R7J3"/>